<dbReference type="SUPFAM" id="SSF47473">
    <property type="entry name" value="EF-hand"/>
    <property type="match status" value="1"/>
</dbReference>
<feature type="compositionally biased region" description="Low complexity" evidence="2">
    <location>
        <begin position="106"/>
        <end position="143"/>
    </location>
</feature>
<evidence type="ECO:0000256" key="1">
    <source>
        <dbReference type="ARBA" id="ARBA00022837"/>
    </source>
</evidence>
<dbReference type="PROSITE" id="PS50222">
    <property type="entry name" value="EF_HAND_2"/>
    <property type="match status" value="3"/>
</dbReference>
<comment type="caution">
    <text evidence="4">The sequence shown here is derived from an EMBL/GenBank/DDBJ whole genome shotgun (WGS) entry which is preliminary data.</text>
</comment>
<dbReference type="CDD" id="cd00051">
    <property type="entry name" value="EFh"/>
    <property type="match status" value="1"/>
</dbReference>
<evidence type="ECO:0000313" key="4">
    <source>
        <dbReference type="EMBL" id="CAK0896858.1"/>
    </source>
</evidence>
<feature type="region of interest" description="Disordered" evidence="2">
    <location>
        <begin position="228"/>
        <end position="291"/>
    </location>
</feature>
<gene>
    <name evidence="4" type="ORF">PCOR1329_LOCUS75202</name>
</gene>
<name>A0ABN9XCY8_9DINO</name>
<dbReference type="Pfam" id="PF13202">
    <property type="entry name" value="EF-hand_5"/>
    <property type="match status" value="1"/>
</dbReference>
<reference evidence="4" key="1">
    <citation type="submission" date="2023-10" db="EMBL/GenBank/DDBJ databases">
        <authorList>
            <person name="Chen Y."/>
            <person name="Shah S."/>
            <person name="Dougan E. K."/>
            <person name="Thang M."/>
            <person name="Chan C."/>
        </authorList>
    </citation>
    <scope>NUCLEOTIDE SEQUENCE [LARGE SCALE GENOMIC DNA]</scope>
</reference>
<dbReference type="EMBL" id="CAUYUJ010020248">
    <property type="protein sequence ID" value="CAK0896858.1"/>
    <property type="molecule type" value="Genomic_DNA"/>
</dbReference>
<feature type="region of interest" description="Disordered" evidence="2">
    <location>
        <begin position="1"/>
        <end position="151"/>
    </location>
</feature>
<feature type="compositionally biased region" description="Low complexity" evidence="2">
    <location>
        <begin position="83"/>
        <end position="99"/>
    </location>
</feature>
<feature type="domain" description="EF-hand" evidence="3">
    <location>
        <begin position="384"/>
        <end position="419"/>
    </location>
</feature>
<feature type="domain" description="EF-hand" evidence="3">
    <location>
        <begin position="443"/>
        <end position="478"/>
    </location>
</feature>
<accession>A0ABN9XCY8</accession>
<dbReference type="Proteomes" id="UP001189429">
    <property type="component" value="Unassembled WGS sequence"/>
</dbReference>
<dbReference type="InterPro" id="IPR002048">
    <property type="entry name" value="EF_hand_dom"/>
</dbReference>
<dbReference type="PROSITE" id="PS00018">
    <property type="entry name" value="EF_HAND_1"/>
    <property type="match status" value="3"/>
</dbReference>
<keyword evidence="5" id="KW-1185">Reference proteome</keyword>
<organism evidence="4 5">
    <name type="scientific">Prorocentrum cordatum</name>
    <dbReference type="NCBI Taxonomy" id="2364126"/>
    <lineage>
        <taxon>Eukaryota</taxon>
        <taxon>Sar</taxon>
        <taxon>Alveolata</taxon>
        <taxon>Dinophyceae</taxon>
        <taxon>Prorocentrales</taxon>
        <taxon>Prorocentraceae</taxon>
        <taxon>Prorocentrum</taxon>
    </lineage>
</organism>
<evidence type="ECO:0000256" key="2">
    <source>
        <dbReference type="SAM" id="MobiDB-lite"/>
    </source>
</evidence>
<feature type="compositionally biased region" description="Basic and acidic residues" evidence="2">
    <location>
        <begin position="271"/>
        <end position="291"/>
    </location>
</feature>
<proteinExistence type="predicted"/>
<dbReference type="Pfam" id="PF13499">
    <property type="entry name" value="EF-hand_7"/>
    <property type="match status" value="1"/>
</dbReference>
<sequence>RRPGGAAREPSQGARRGASPGGAACSDRCTSRSSSRVSTPATQPCRRQQPRHPRLEPVGHCPQRGAGSPGHRPCDRLRQAAVPGEPDGSPPGSEAEAAGPPGGAGVPVVNWAAPGGVVMLRPRRSPVPGRSGGRLSRLSSHPSARPGRRVAACASEGARLDASAAAKLAAASAWRGAAVPAVSSSAPPTPAGGPGARRGSCPFVGGVATGRSAGLALEAGERPEAGAAAAPVPCWGHDRDLVRPRTTSHDRHDQDRSQERSRPASACRHGPRPEGGGDERAATAPRSRDRTRVQWGTLPGVPTAFGLGAAAAPADDVMQACRLAKECMIPIAIVQQAFVLFKEHAEVPSPGDGVVELGRLAKAKFWAVLRKAVAMDTDGKGTEVDDDVVDGAFRLADNNEDGSISFREFVIWYSSHRFTENFNVAVEERARRGLARRLGITVAEMDSYKRNFDSLDADGSGALDMEEFEELLYKCGKVPRHIDIGGNRVQQLWKAADANGDGYVDFEEFVVFYRRYFASVGGRTATGFDMYYQSAK</sequence>
<keyword evidence="1" id="KW-0106">Calcium</keyword>
<evidence type="ECO:0000313" key="5">
    <source>
        <dbReference type="Proteomes" id="UP001189429"/>
    </source>
</evidence>
<feature type="domain" description="EF-hand" evidence="3">
    <location>
        <begin position="484"/>
        <end position="519"/>
    </location>
</feature>
<dbReference type="Gene3D" id="1.10.238.10">
    <property type="entry name" value="EF-hand"/>
    <property type="match status" value="2"/>
</dbReference>
<feature type="compositionally biased region" description="Low complexity" evidence="2">
    <location>
        <begin position="13"/>
        <end position="47"/>
    </location>
</feature>
<feature type="non-terminal residue" evidence="4">
    <location>
        <position position="1"/>
    </location>
</feature>
<feature type="compositionally biased region" description="Basic and acidic residues" evidence="2">
    <location>
        <begin position="236"/>
        <end position="262"/>
    </location>
</feature>
<dbReference type="SMART" id="SM00054">
    <property type="entry name" value="EFh"/>
    <property type="match status" value="3"/>
</dbReference>
<dbReference type="InterPro" id="IPR011992">
    <property type="entry name" value="EF-hand-dom_pair"/>
</dbReference>
<dbReference type="InterPro" id="IPR018247">
    <property type="entry name" value="EF_Hand_1_Ca_BS"/>
</dbReference>
<protein>
    <recommendedName>
        <fullName evidence="3">EF-hand domain-containing protein</fullName>
    </recommendedName>
</protein>
<evidence type="ECO:0000259" key="3">
    <source>
        <dbReference type="PROSITE" id="PS50222"/>
    </source>
</evidence>